<organism evidence="1 2">
    <name type="scientific">Eumeta variegata</name>
    <name type="common">Bagworm moth</name>
    <name type="synonym">Eumeta japonica</name>
    <dbReference type="NCBI Taxonomy" id="151549"/>
    <lineage>
        <taxon>Eukaryota</taxon>
        <taxon>Metazoa</taxon>
        <taxon>Ecdysozoa</taxon>
        <taxon>Arthropoda</taxon>
        <taxon>Hexapoda</taxon>
        <taxon>Insecta</taxon>
        <taxon>Pterygota</taxon>
        <taxon>Neoptera</taxon>
        <taxon>Endopterygota</taxon>
        <taxon>Lepidoptera</taxon>
        <taxon>Glossata</taxon>
        <taxon>Ditrysia</taxon>
        <taxon>Tineoidea</taxon>
        <taxon>Psychidae</taxon>
        <taxon>Oiketicinae</taxon>
        <taxon>Eumeta</taxon>
    </lineage>
</organism>
<dbReference type="Proteomes" id="UP000299102">
    <property type="component" value="Unassembled WGS sequence"/>
</dbReference>
<reference evidence="1 2" key="1">
    <citation type="journal article" date="2019" name="Commun. Biol.">
        <title>The bagworm genome reveals a unique fibroin gene that provides high tensile strength.</title>
        <authorList>
            <person name="Kono N."/>
            <person name="Nakamura H."/>
            <person name="Ohtoshi R."/>
            <person name="Tomita M."/>
            <person name="Numata K."/>
            <person name="Arakawa K."/>
        </authorList>
    </citation>
    <scope>NUCLEOTIDE SEQUENCE [LARGE SCALE GENOMIC DNA]</scope>
</reference>
<gene>
    <name evidence="1" type="ORF">EVAR_47207_1</name>
</gene>
<dbReference type="AlphaFoldDB" id="A0A4C1XYG9"/>
<evidence type="ECO:0000313" key="2">
    <source>
        <dbReference type="Proteomes" id="UP000299102"/>
    </source>
</evidence>
<name>A0A4C1XYG9_EUMVA</name>
<accession>A0A4C1XYG9</accession>
<protein>
    <submittedName>
        <fullName evidence="1">Uncharacterized protein</fullName>
    </submittedName>
</protein>
<sequence>MKNTVGRRYGMLAHRPDSRWVLGAQIGPFRPEMKIIRPVMFLPGADLSSTQRHPNVSPTKISKSRFAIYAPVTTAGVVRSVQRPSATRFMNSEPTPKACTSVGRAVCTPKETDILSVKAPRRDSALPKLCSYRARHLH</sequence>
<proteinExistence type="predicted"/>
<comment type="caution">
    <text evidence="1">The sequence shown here is derived from an EMBL/GenBank/DDBJ whole genome shotgun (WGS) entry which is preliminary data.</text>
</comment>
<dbReference type="EMBL" id="BGZK01000978">
    <property type="protein sequence ID" value="GBP67255.1"/>
    <property type="molecule type" value="Genomic_DNA"/>
</dbReference>
<evidence type="ECO:0000313" key="1">
    <source>
        <dbReference type="EMBL" id="GBP67255.1"/>
    </source>
</evidence>
<keyword evidence="2" id="KW-1185">Reference proteome</keyword>